<feature type="compositionally biased region" description="Low complexity" evidence="4">
    <location>
        <begin position="1"/>
        <end position="16"/>
    </location>
</feature>
<proteinExistence type="predicted"/>
<keyword evidence="3" id="KW-0175">Coiled coil</keyword>
<evidence type="ECO:0000313" key="7">
    <source>
        <dbReference type="Proteomes" id="UP000663864"/>
    </source>
</evidence>
<keyword evidence="1" id="KW-0677">Repeat</keyword>
<organism evidence="6 7">
    <name type="scientific">Rotaria sordida</name>
    <dbReference type="NCBI Taxonomy" id="392033"/>
    <lineage>
        <taxon>Eukaryota</taxon>
        <taxon>Metazoa</taxon>
        <taxon>Spiralia</taxon>
        <taxon>Gnathifera</taxon>
        <taxon>Rotifera</taxon>
        <taxon>Eurotatoria</taxon>
        <taxon>Bdelloidea</taxon>
        <taxon>Philodinida</taxon>
        <taxon>Philodinidae</taxon>
        <taxon>Rotaria</taxon>
    </lineage>
</organism>
<evidence type="ECO:0000256" key="1">
    <source>
        <dbReference type="ARBA" id="ARBA00022737"/>
    </source>
</evidence>
<dbReference type="SUPFAM" id="SSF54791">
    <property type="entry name" value="Eukaryotic type KH-domain (KH-domain type I)"/>
    <property type="match status" value="1"/>
</dbReference>
<dbReference type="Proteomes" id="UP000663864">
    <property type="component" value="Unassembled WGS sequence"/>
</dbReference>
<feature type="region of interest" description="Disordered" evidence="4">
    <location>
        <begin position="1"/>
        <end position="76"/>
    </location>
</feature>
<comment type="caution">
    <text evidence="6">The sequence shown here is derived from an EMBL/GenBank/DDBJ whole genome shotgun (WGS) entry which is preliminary data.</text>
</comment>
<dbReference type="InterPro" id="IPR036612">
    <property type="entry name" value="KH_dom_type_1_sf"/>
</dbReference>
<dbReference type="PANTHER" id="PTHR10288">
    <property type="entry name" value="KH DOMAIN CONTAINING RNA BINDING PROTEIN"/>
    <property type="match status" value="1"/>
</dbReference>
<dbReference type="EMBL" id="CAJNOT010000002">
    <property type="protein sequence ID" value="CAF0756541.1"/>
    <property type="molecule type" value="Genomic_DNA"/>
</dbReference>
<accession>A0A813PV65</accession>
<feature type="domain" description="K Homology" evidence="5">
    <location>
        <begin position="522"/>
        <end position="594"/>
    </location>
</feature>
<dbReference type="PROSITE" id="PS50084">
    <property type="entry name" value="KH_TYPE_1"/>
    <property type="match status" value="1"/>
</dbReference>
<keyword evidence="2" id="KW-0694">RNA-binding</keyword>
<feature type="compositionally biased region" description="Low complexity" evidence="4">
    <location>
        <begin position="51"/>
        <end position="75"/>
    </location>
</feature>
<dbReference type="AlphaFoldDB" id="A0A813PV65"/>
<name>A0A813PV65_9BILA</name>
<evidence type="ECO:0000313" key="6">
    <source>
        <dbReference type="EMBL" id="CAF0756541.1"/>
    </source>
</evidence>
<gene>
    <name evidence="6" type="ORF">ZHD862_LOCUS100</name>
</gene>
<feature type="compositionally biased region" description="Pro residues" evidence="4">
    <location>
        <begin position="221"/>
        <end position="232"/>
    </location>
</feature>
<dbReference type="InterPro" id="IPR004087">
    <property type="entry name" value="KH_dom"/>
</dbReference>
<dbReference type="SMART" id="SM00322">
    <property type="entry name" value="KH"/>
    <property type="match status" value="2"/>
</dbReference>
<dbReference type="Gene3D" id="3.30.1370.10">
    <property type="entry name" value="K Homology domain, type 1"/>
    <property type="match status" value="1"/>
</dbReference>
<dbReference type="CDD" id="cd00105">
    <property type="entry name" value="KH-I"/>
    <property type="match status" value="1"/>
</dbReference>
<feature type="region of interest" description="Disordered" evidence="4">
    <location>
        <begin position="483"/>
        <end position="523"/>
    </location>
</feature>
<reference evidence="6" key="1">
    <citation type="submission" date="2021-02" db="EMBL/GenBank/DDBJ databases">
        <authorList>
            <person name="Nowell W R."/>
        </authorList>
    </citation>
    <scope>NUCLEOTIDE SEQUENCE</scope>
</reference>
<evidence type="ECO:0000256" key="4">
    <source>
        <dbReference type="SAM" id="MobiDB-lite"/>
    </source>
</evidence>
<feature type="coiled-coil region" evidence="3">
    <location>
        <begin position="165"/>
        <end position="192"/>
    </location>
</feature>
<feature type="compositionally biased region" description="Acidic residues" evidence="4">
    <location>
        <begin position="502"/>
        <end position="516"/>
    </location>
</feature>
<protein>
    <recommendedName>
        <fullName evidence="5">K Homology domain-containing protein</fullName>
    </recommendedName>
</protein>
<evidence type="ECO:0000256" key="2">
    <source>
        <dbReference type="PROSITE-ProRule" id="PRU00117"/>
    </source>
</evidence>
<dbReference type="Pfam" id="PF00013">
    <property type="entry name" value="KH_1"/>
    <property type="match status" value="1"/>
</dbReference>
<feature type="compositionally biased region" description="Polar residues" evidence="4">
    <location>
        <begin position="17"/>
        <end position="32"/>
    </location>
</feature>
<feature type="domain" description="K Homology" evidence="5">
    <location>
        <begin position="340"/>
        <end position="413"/>
    </location>
</feature>
<dbReference type="GO" id="GO:0003723">
    <property type="term" value="F:RNA binding"/>
    <property type="evidence" value="ECO:0007669"/>
    <property type="project" value="UniProtKB-UniRule"/>
</dbReference>
<evidence type="ECO:0000259" key="5">
    <source>
        <dbReference type="SMART" id="SM00322"/>
    </source>
</evidence>
<feature type="region of interest" description="Disordered" evidence="4">
    <location>
        <begin position="214"/>
        <end position="240"/>
    </location>
</feature>
<sequence length="610" mass="70332">MSNNNGLNPLPLFNNNKSLYGTRTQTNQSSKKISIIEDKTTLEPARPTPSSPIISSTNLNTNNQRSTSISISTSSELSPSQIRKKIQIQKQALNSFDLKQMHEHVYQELDEWKNSMYNRIRSMKDRMLKENTDSYEELMKLQNLMKEILEDKLIKQLSVMKNNPQLINSEELDEIEQNLKQIKDEIDYMRKFDSQLDSSNVQINGELQLNKTTDFSKHQPLPHPPPSPPPPQSLASIPDIISKSPSPSPVEYKPIPPVWTDATRQGLNNLSHYLPFRLLIPNYVREELIKSLDIEQFNDVLKLSCQSTIECILTIIDQNDLDGSIDILTDLMVAFKCSSNQYEIRLLFQKKFISIITGKRNERLERLRDKYQLDMVKVFPQTCPQSDERVVLLRCQHSEYIIYCIREIIQNVLEQAHFTDEDSNQSYLMYDPSINYDESCAHEYGAYKPNDTYEIISNKNIAASFEDLTEPKQRSIISINSSSSSSLSKNRYNYEDAPLNYDDTEPESDDNDDDDDFQRSKSSDDKRIFVKELNYVKGRQVGLLIGPFGQHITQIREQTGAKIHLTNDDNEPSVIKGTKCQIKQALRLIKECLQTQKPIPRTAYKGGRRR</sequence>
<evidence type="ECO:0000256" key="3">
    <source>
        <dbReference type="SAM" id="Coils"/>
    </source>
</evidence>
<dbReference type="InterPro" id="IPR004088">
    <property type="entry name" value="KH_dom_type_1"/>
</dbReference>